<organism evidence="1 2">
    <name type="scientific">Lentzea pudingi</name>
    <dbReference type="NCBI Taxonomy" id="1789439"/>
    <lineage>
        <taxon>Bacteria</taxon>
        <taxon>Bacillati</taxon>
        <taxon>Actinomycetota</taxon>
        <taxon>Actinomycetes</taxon>
        <taxon>Pseudonocardiales</taxon>
        <taxon>Pseudonocardiaceae</taxon>
        <taxon>Lentzea</taxon>
    </lineage>
</organism>
<evidence type="ECO:0000313" key="1">
    <source>
        <dbReference type="EMBL" id="GGM70247.1"/>
    </source>
</evidence>
<dbReference type="EMBL" id="BMNC01000001">
    <property type="protein sequence ID" value="GGM70247.1"/>
    <property type="molecule type" value="Genomic_DNA"/>
</dbReference>
<comment type="caution">
    <text evidence="1">The sequence shown here is derived from an EMBL/GenBank/DDBJ whole genome shotgun (WGS) entry which is preliminary data.</text>
</comment>
<evidence type="ECO:0000313" key="2">
    <source>
        <dbReference type="Proteomes" id="UP000597656"/>
    </source>
</evidence>
<sequence length="78" mass="8591">MPRHRVHSRVMCWQTVDRAIALAECIGRPADPSWHRLRATIAADVPTHGWNPDVRAFTASSPQWTVGRPSAVRGPPAG</sequence>
<gene>
    <name evidence="1" type="ORF">GCM10011609_02420</name>
</gene>
<protein>
    <submittedName>
        <fullName evidence="1">Uncharacterized protein</fullName>
    </submittedName>
</protein>
<dbReference type="InterPro" id="IPR008928">
    <property type="entry name" value="6-hairpin_glycosidase_sf"/>
</dbReference>
<keyword evidence="2" id="KW-1185">Reference proteome</keyword>
<name>A0ABQ2HA28_9PSEU</name>
<reference evidence="2" key="1">
    <citation type="journal article" date="2019" name="Int. J. Syst. Evol. Microbiol.">
        <title>The Global Catalogue of Microorganisms (GCM) 10K type strain sequencing project: providing services to taxonomists for standard genome sequencing and annotation.</title>
        <authorList>
            <consortium name="The Broad Institute Genomics Platform"/>
            <consortium name="The Broad Institute Genome Sequencing Center for Infectious Disease"/>
            <person name="Wu L."/>
            <person name="Ma J."/>
        </authorList>
    </citation>
    <scope>NUCLEOTIDE SEQUENCE [LARGE SCALE GENOMIC DNA]</scope>
    <source>
        <strain evidence="2">CGMCC 4.7319</strain>
    </source>
</reference>
<accession>A0ABQ2HA28</accession>
<dbReference type="SUPFAM" id="SSF48208">
    <property type="entry name" value="Six-hairpin glycosidases"/>
    <property type="match status" value="1"/>
</dbReference>
<dbReference type="Proteomes" id="UP000597656">
    <property type="component" value="Unassembled WGS sequence"/>
</dbReference>
<proteinExistence type="predicted"/>